<evidence type="ECO:0000313" key="1">
    <source>
        <dbReference type="EMBL" id="GMR63109.1"/>
    </source>
</evidence>
<feature type="non-terminal residue" evidence="1">
    <location>
        <position position="1"/>
    </location>
</feature>
<organism evidence="1 2">
    <name type="scientific">Pristionchus mayeri</name>
    <dbReference type="NCBI Taxonomy" id="1317129"/>
    <lineage>
        <taxon>Eukaryota</taxon>
        <taxon>Metazoa</taxon>
        <taxon>Ecdysozoa</taxon>
        <taxon>Nematoda</taxon>
        <taxon>Chromadorea</taxon>
        <taxon>Rhabditida</taxon>
        <taxon>Rhabditina</taxon>
        <taxon>Diplogasteromorpha</taxon>
        <taxon>Diplogasteroidea</taxon>
        <taxon>Neodiplogasteridae</taxon>
        <taxon>Pristionchus</taxon>
    </lineage>
</organism>
<proteinExistence type="predicted"/>
<dbReference type="EMBL" id="BTRK01000006">
    <property type="protein sequence ID" value="GMR63109.1"/>
    <property type="molecule type" value="Genomic_DNA"/>
</dbReference>
<name>A0AAN5DH28_9BILA</name>
<sequence length="76" mass="8534">ALEQRGNDDMKATAKKLRKIEKEVLEFIEESKKSIQQFVDIPSVVIKDTLMRGLQAVVLSGETIFKTAQASVSLRK</sequence>
<accession>A0AAN5DH28</accession>
<dbReference type="Proteomes" id="UP001328107">
    <property type="component" value="Unassembled WGS sequence"/>
</dbReference>
<gene>
    <name evidence="1" type="ORF">PMAYCL1PPCAC_33304</name>
</gene>
<dbReference type="AlphaFoldDB" id="A0AAN5DH28"/>
<protein>
    <submittedName>
        <fullName evidence="1">Uncharacterized protein</fullName>
    </submittedName>
</protein>
<reference evidence="2" key="1">
    <citation type="submission" date="2022-10" db="EMBL/GenBank/DDBJ databases">
        <title>Genome assembly of Pristionchus species.</title>
        <authorList>
            <person name="Yoshida K."/>
            <person name="Sommer R.J."/>
        </authorList>
    </citation>
    <scope>NUCLEOTIDE SEQUENCE [LARGE SCALE GENOMIC DNA]</scope>
    <source>
        <strain evidence="2">RS5460</strain>
    </source>
</reference>
<feature type="non-terminal residue" evidence="1">
    <location>
        <position position="76"/>
    </location>
</feature>
<evidence type="ECO:0000313" key="2">
    <source>
        <dbReference type="Proteomes" id="UP001328107"/>
    </source>
</evidence>
<comment type="caution">
    <text evidence="1">The sequence shown here is derived from an EMBL/GenBank/DDBJ whole genome shotgun (WGS) entry which is preliminary data.</text>
</comment>
<keyword evidence="2" id="KW-1185">Reference proteome</keyword>